<evidence type="ECO:0000256" key="7">
    <source>
        <dbReference type="ARBA" id="ARBA00023186"/>
    </source>
</evidence>
<dbReference type="InterPro" id="IPR027304">
    <property type="entry name" value="Trigger_fact/SurA_dom_sf"/>
</dbReference>
<dbReference type="GO" id="GO:0005737">
    <property type="term" value="C:cytoplasm"/>
    <property type="evidence" value="ECO:0007669"/>
    <property type="project" value="UniProtKB-SubCell"/>
</dbReference>
<keyword evidence="6 12" id="KW-0697">Rotamase</keyword>
<dbReference type="Pfam" id="PF05698">
    <property type="entry name" value="Trigger_C"/>
    <property type="match status" value="1"/>
</dbReference>
<dbReference type="InterPro" id="IPR005215">
    <property type="entry name" value="Trig_fac"/>
</dbReference>
<dbReference type="FunFam" id="3.10.50.40:FF:000001">
    <property type="entry name" value="Trigger factor"/>
    <property type="match status" value="1"/>
</dbReference>
<reference evidence="16 17" key="1">
    <citation type="submission" date="2013-11" db="EMBL/GenBank/DDBJ databases">
        <title>Complete genome sequence of Clostridum sp. M2/40.</title>
        <authorList>
            <person name="Wibberg D."/>
            <person name="Puehler A."/>
            <person name="Schlueter A."/>
        </authorList>
    </citation>
    <scope>NUCLEOTIDE SEQUENCE [LARGE SCALE GENOMIC DNA]</scope>
    <source>
        <strain evidence="17">M2/40</strain>
    </source>
</reference>
<evidence type="ECO:0000313" key="16">
    <source>
        <dbReference type="EMBL" id="CDM69317.1"/>
    </source>
</evidence>
<dbReference type="SUPFAM" id="SSF109998">
    <property type="entry name" value="Triger factor/SurA peptide-binding domain-like"/>
    <property type="match status" value="1"/>
</dbReference>
<evidence type="ECO:0000256" key="1">
    <source>
        <dbReference type="ARBA" id="ARBA00000971"/>
    </source>
</evidence>
<dbReference type="Gene3D" id="3.30.70.1050">
    <property type="entry name" value="Trigger factor ribosome-binding domain"/>
    <property type="match status" value="1"/>
</dbReference>
<evidence type="ECO:0000256" key="5">
    <source>
        <dbReference type="ARBA" id="ARBA00022618"/>
    </source>
</evidence>
<dbReference type="PANTHER" id="PTHR30560">
    <property type="entry name" value="TRIGGER FACTOR CHAPERONE AND PEPTIDYL-PROLYL CIS/TRANS ISOMERASE"/>
    <property type="match status" value="1"/>
</dbReference>
<dbReference type="GO" id="GO:0015031">
    <property type="term" value="P:protein transport"/>
    <property type="evidence" value="ECO:0007669"/>
    <property type="project" value="UniProtKB-UniRule"/>
</dbReference>
<evidence type="ECO:0000256" key="9">
    <source>
        <dbReference type="ARBA" id="ARBA00023306"/>
    </source>
</evidence>
<accession>W6S4P2</accession>
<dbReference type="OrthoDB" id="9767721at2"/>
<dbReference type="EMBL" id="HG917868">
    <property type="protein sequence ID" value="CDM69317.1"/>
    <property type="molecule type" value="Genomic_DNA"/>
</dbReference>
<protein>
    <recommendedName>
        <fullName evidence="4 12">Trigger factor</fullName>
        <shortName evidence="12">TF</shortName>
        <ecNumber evidence="3 12">5.2.1.8</ecNumber>
    </recommendedName>
    <alternativeName>
        <fullName evidence="11 12">PPIase</fullName>
    </alternativeName>
</protein>
<dbReference type="PATRIC" id="fig|1216932.3.peg.2160"/>
<evidence type="ECO:0000256" key="2">
    <source>
        <dbReference type="ARBA" id="ARBA00005464"/>
    </source>
</evidence>
<dbReference type="SUPFAM" id="SSF102735">
    <property type="entry name" value="Trigger factor ribosome-binding domain"/>
    <property type="match status" value="1"/>
</dbReference>
<dbReference type="InterPro" id="IPR037041">
    <property type="entry name" value="Trigger_fac_C_sf"/>
</dbReference>
<comment type="subcellular location">
    <subcellularLocation>
        <location evidence="12">Cytoplasm</location>
    </subcellularLocation>
    <text evidence="12">About half TF is bound to the ribosome near the polypeptide exit tunnel while the other half is free in the cytoplasm.</text>
</comment>
<dbReference type="eggNOG" id="COG0544">
    <property type="taxonomic scope" value="Bacteria"/>
</dbReference>
<comment type="catalytic activity">
    <reaction evidence="1 12 13">
        <text>[protein]-peptidylproline (omega=180) = [protein]-peptidylproline (omega=0)</text>
        <dbReference type="Rhea" id="RHEA:16237"/>
        <dbReference type="Rhea" id="RHEA-COMP:10747"/>
        <dbReference type="Rhea" id="RHEA-COMP:10748"/>
        <dbReference type="ChEBI" id="CHEBI:83833"/>
        <dbReference type="ChEBI" id="CHEBI:83834"/>
        <dbReference type="EC" id="5.2.1.8"/>
    </reaction>
</comment>
<evidence type="ECO:0000256" key="12">
    <source>
        <dbReference type="HAMAP-Rule" id="MF_00303"/>
    </source>
</evidence>
<dbReference type="Gene3D" id="1.10.3120.10">
    <property type="entry name" value="Trigger factor, C-terminal domain"/>
    <property type="match status" value="1"/>
</dbReference>
<dbReference type="InterPro" id="IPR046357">
    <property type="entry name" value="PPIase_dom_sf"/>
</dbReference>
<evidence type="ECO:0000256" key="4">
    <source>
        <dbReference type="ARBA" id="ARBA00016902"/>
    </source>
</evidence>
<feature type="domain" description="PPIase FKBP-type" evidence="15">
    <location>
        <begin position="162"/>
        <end position="247"/>
    </location>
</feature>
<dbReference type="GO" id="GO:0043335">
    <property type="term" value="P:protein unfolding"/>
    <property type="evidence" value="ECO:0007669"/>
    <property type="project" value="TreeGrafter"/>
</dbReference>
<evidence type="ECO:0000256" key="11">
    <source>
        <dbReference type="ARBA" id="ARBA00029986"/>
    </source>
</evidence>
<dbReference type="Pfam" id="PF05697">
    <property type="entry name" value="Trigger_N"/>
    <property type="match status" value="1"/>
</dbReference>
<evidence type="ECO:0000256" key="6">
    <source>
        <dbReference type="ARBA" id="ARBA00023110"/>
    </source>
</evidence>
<dbReference type="GO" id="GO:0051083">
    <property type="term" value="P:'de novo' cotranslational protein folding"/>
    <property type="evidence" value="ECO:0007669"/>
    <property type="project" value="TreeGrafter"/>
</dbReference>
<dbReference type="HOGENOM" id="CLU_033058_3_2_9"/>
<evidence type="ECO:0000256" key="10">
    <source>
        <dbReference type="ARBA" id="ARBA00024849"/>
    </source>
</evidence>
<evidence type="ECO:0000259" key="15">
    <source>
        <dbReference type="PROSITE" id="PS50059"/>
    </source>
</evidence>
<dbReference type="HAMAP" id="MF_00303">
    <property type="entry name" value="Trigger_factor_Tig"/>
    <property type="match status" value="1"/>
</dbReference>
<evidence type="ECO:0000256" key="8">
    <source>
        <dbReference type="ARBA" id="ARBA00023235"/>
    </source>
</evidence>
<evidence type="ECO:0000256" key="14">
    <source>
        <dbReference type="RuleBase" id="RU003914"/>
    </source>
</evidence>
<gene>
    <name evidence="12 16" type="primary">tig</name>
    <name evidence="16" type="ORF">CM240_2160</name>
</gene>
<dbReference type="Proteomes" id="UP000019426">
    <property type="component" value="Chromosome M2/40_rep1"/>
</dbReference>
<keyword evidence="8 12" id="KW-0413">Isomerase</keyword>
<organism evidence="16 17">
    <name type="scientific">Clostridium bornimense</name>
    <dbReference type="NCBI Taxonomy" id="1216932"/>
    <lineage>
        <taxon>Bacteria</taxon>
        <taxon>Bacillati</taxon>
        <taxon>Bacillota</taxon>
        <taxon>Clostridia</taxon>
        <taxon>Eubacteriales</taxon>
        <taxon>Clostridiaceae</taxon>
        <taxon>Clostridium</taxon>
    </lineage>
</organism>
<evidence type="ECO:0000256" key="3">
    <source>
        <dbReference type="ARBA" id="ARBA00013194"/>
    </source>
</evidence>
<dbReference type="PIRSF" id="PIRSF003095">
    <property type="entry name" value="Trigger_factor"/>
    <property type="match status" value="1"/>
</dbReference>
<sequence length="428" mass="48320">MKTTLEKIENNIVKVTVTVEAEQLTTAVNEAYKKNVKQFNIPGFRKGKAPLMIIKKMYGEDIFNGEAGEIVVNKTLHNAVIENNLKVVEITNVNIEQCETGKEFIYTAEIVTLPEVTLGEYKGVEVEKAVVEVTDEEVEADINAMREQNARIEVKEGEIADGDIAVIDFEGFVDGVAFEGGKGEDYSLTIGSHTFIDTFEEQLIGLKAGDSKDVVVTFPEQYGKEELNGKEATFKVVVKEVKVKELPEIDDEFVKEVSEFNTVAELKEDTKKKMLEYKEHTAKHEFEEKVLSAVTENATIDIPEVMINKEIEAMIRDLEQRLKYQGLDMEGYLKYTNSTMDKVKDYMKESAEKRVRTDLVIGEIAKVEEIKVTDEELKEKATELAKQWGAGEVEKNAEMLMNMQKEYLTVDIINKKVIELLVSNAKAV</sequence>
<comment type="similarity">
    <text evidence="2 12 14">Belongs to the FKBP-type PPIase family. Tig subfamily.</text>
</comment>
<dbReference type="EC" id="5.2.1.8" evidence="3 12"/>
<dbReference type="PANTHER" id="PTHR30560:SF3">
    <property type="entry name" value="TRIGGER FACTOR-LIKE PROTEIN TIG, CHLOROPLASTIC"/>
    <property type="match status" value="1"/>
</dbReference>
<comment type="domain">
    <text evidence="12">Consists of 3 domains; the N-terminus binds the ribosome, the middle domain has PPIase activity, while the C-terminus has intrinsic chaperone activity on its own.</text>
</comment>
<dbReference type="Pfam" id="PF00254">
    <property type="entry name" value="FKBP_C"/>
    <property type="match status" value="1"/>
</dbReference>
<keyword evidence="17" id="KW-1185">Reference proteome</keyword>
<dbReference type="GO" id="GO:0051301">
    <property type="term" value="P:cell division"/>
    <property type="evidence" value="ECO:0007669"/>
    <property type="project" value="UniProtKB-KW"/>
</dbReference>
<dbReference type="STRING" id="1216932.CM240_2160"/>
<dbReference type="InterPro" id="IPR008881">
    <property type="entry name" value="Trigger_fac_ribosome-bd_bac"/>
</dbReference>
<keyword evidence="7 12" id="KW-0143">Chaperone</keyword>
<comment type="function">
    <text evidence="10 12">Involved in protein export. Acts as a chaperone by maintaining the newly synthesized protein in an open conformation. Functions as a peptidyl-prolyl cis-trans isomerase.</text>
</comment>
<keyword evidence="12" id="KW-0963">Cytoplasm</keyword>
<dbReference type="KEGG" id="clt:CM240_2160"/>
<dbReference type="InterPro" id="IPR036611">
    <property type="entry name" value="Trigger_fac_ribosome-bd_sf"/>
</dbReference>
<dbReference type="InterPro" id="IPR001179">
    <property type="entry name" value="PPIase_FKBP_dom"/>
</dbReference>
<dbReference type="PROSITE" id="PS50059">
    <property type="entry name" value="FKBP_PPIASE"/>
    <property type="match status" value="1"/>
</dbReference>
<evidence type="ECO:0000313" key="17">
    <source>
        <dbReference type="Proteomes" id="UP000019426"/>
    </source>
</evidence>
<evidence type="ECO:0000256" key="13">
    <source>
        <dbReference type="PROSITE-ProRule" id="PRU00277"/>
    </source>
</evidence>
<dbReference type="SUPFAM" id="SSF54534">
    <property type="entry name" value="FKBP-like"/>
    <property type="match status" value="1"/>
</dbReference>
<dbReference type="GO" id="GO:0044183">
    <property type="term" value="F:protein folding chaperone"/>
    <property type="evidence" value="ECO:0007669"/>
    <property type="project" value="TreeGrafter"/>
</dbReference>
<name>W6S4P2_9CLOT</name>
<dbReference type="AlphaFoldDB" id="W6S4P2"/>
<keyword evidence="9 12" id="KW-0131">Cell cycle</keyword>
<dbReference type="Gene3D" id="3.10.50.40">
    <property type="match status" value="1"/>
</dbReference>
<dbReference type="GO" id="GO:0003755">
    <property type="term" value="F:peptidyl-prolyl cis-trans isomerase activity"/>
    <property type="evidence" value="ECO:0007669"/>
    <property type="project" value="UniProtKB-UniRule"/>
</dbReference>
<dbReference type="NCBIfam" id="TIGR00115">
    <property type="entry name" value="tig"/>
    <property type="match status" value="1"/>
</dbReference>
<dbReference type="RefSeq" id="WP_044039036.1">
    <property type="nucleotide sequence ID" value="NZ_HG917868.1"/>
</dbReference>
<keyword evidence="5 12" id="KW-0132">Cell division</keyword>
<dbReference type="GO" id="GO:0043022">
    <property type="term" value="F:ribosome binding"/>
    <property type="evidence" value="ECO:0007669"/>
    <property type="project" value="TreeGrafter"/>
</dbReference>
<dbReference type="InterPro" id="IPR008880">
    <property type="entry name" value="Trigger_fac_C"/>
</dbReference>
<proteinExistence type="inferred from homology"/>